<evidence type="ECO:0000313" key="2">
    <source>
        <dbReference type="Proteomes" id="UP000316624"/>
    </source>
</evidence>
<keyword evidence="2" id="KW-1185">Reference proteome</keyword>
<dbReference type="RefSeq" id="WP_145073400.1">
    <property type="nucleotide sequence ID" value="NZ_JACIIY010000006.1"/>
</dbReference>
<proteinExistence type="predicted"/>
<organism evidence="1 2">
    <name type="scientific">Sphingobium wenxiniae (strain DSM 21828 / CGMCC 1.7748 / JZ-1)</name>
    <dbReference type="NCBI Taxonomy" id="595605"/>
    <lineage>
        <taxon>Bacteria</taxon>
        <taxon>Pseudomonadati</taxon>
        <taxon>Pseudomonadota</taxon>
        <taxon>Alphaproteobacteria</taxon>
        <taxon>Sphingomonadales</taxon>
        <taxon>Sphingomonadaceae</taxon>
        <taxon>Sphingobium</taxon>
    </lineage>
</organism>
<dbReference type="EMBL" id="VLKK01000007">
    <property type="protein sequence ID" value="TWH93221.1"/>
    <property type="molecule type" value="Genomic_DNA"/>
</dbReference>
<dbReference type="Proteomes" id="UP000316624">
    <property type="component" value="Unassembled WGS sequence"/>
</dbReference>
<name>A0A562KCU2_SPHWJ</name>
<reference evidence="1 2" key="1">
    <citation type="journal article" date="2015" name="Stand. Genomic Sci.">
        <title>Genomic Encyclopedia of Bacterial and Archaeal Type Strains, Phase III: the genomes of soil and plant-associated and newly described type strains.</title>
        <authorList>
            <person name="Whitman W.B."/>
            <person name="Woyke T."/>
            <person name="Klenk H.P."/>
            <person name="Zhou Y."/>
            <person name="Lilburn T.G."/>
            <person name="Beck B.J."/>
            <person name="De Vos P."/>
            <person name="Vandamme P."/>
            <person name="Eisen J.A."/>
            <person name="Garrity G."/>
            <person name="Hugenholtz P."/>
            <person name="Kyrpides N.C."/>
        </authorList>
    </citation>
    <scope>NUCLEOTIDE SEQUENCE [LARGE SCALE GENOMIC DNA]</scope>
    <source>
        <strain evidence="1 2">CGMCC 1.7748</strain>
    </source>
</reference>
<gene>
    <name evidence="1" type="ORF">IQ35_02128</name>
</gene>
<dbReference type="AlphaFoldDB" id="A0A562KCU2"/>
<evidence type="ECO:0000313" key="1">
    <source>
        <dbReference type="EMBL" id="TWH93221.1"/>
    </source>
</evidence>
<accession>A0A562KCU2</accession>
<comment type="caution">
    <text evidence="1">The sequence shown here is derived from an EMBL/GenBank/DDBJ whole genome shotgun (WGS) entry which is preliminary data.</text>
</comment>
<sequence>MTKVRASLSFAAAVYEIGSHIGWRAAAHLTRRGERAVRHWSDGDRKASPSLEQAFALDRAYVDAGGKYPPILTSYARRFDIELVPVAPCRSELTDDIAEAARESGEAVSASILLVHDRVTLAIVDRAIEETEQGMGSFTRLIRRLKSFRSAMVPVRSCG</sequence>
<protein>
    <submittedName>
        <fullName evidence="1">Uncharacterized protein</fullName>
    </submittedName>
</protein>